<sequence>MAEKVSVIRDRSKEMIERGKGRVAMQNAMLKMYRMDWDMDSRLAALTWIRKEVSSDPHDAVRAGTRVFSSLKPSLKITPLKPDKINRDRTDELERGLMWELDLTFKRKGRPLAEILKQALLYDMICMQVSDVGNQAKVMKSNKSSKRIKNAKRLGRFVVTMRNPQNVYADFSDLGLERVLYRTIQPLHEVTAFWGKAADKLKKGRKNKHEHHDYVTVYDYHDFDTRHVWGYLQGDDKTVTEVSDTGAITILKEDNKLDFLPWVIKTGGDELTPLLYSVHQANQWDDQNVLMTMVMSEAVSMFAGPRYKKKGPGEVTVDYGEPGRIVDVPQGTELEEMVPPPMDANLLELMSQVRQAISKGTVPDV</sequence>
<name>A0A0F9LTM7_9ZZZZ</name>
<evidence type="ECO:0000313" key="1">
    <source>
        <dbReference type="EMBL" id="KKM90431.1"/>
    </source>
</evidence>
<dbReference type="AlphaFoldDB" id="A0A0F9LTM7"/>
<feature type="non-terminal residue" evidence="1">
    <location>
        <position position="365"/>
    </location>
</feature>
<dbReference type="EMBL" id="LAZR01006672">
    <property type="protein sequence ID" value="KKM90431.1"/>
    <property type="molecule type" value="Genomic_DNA"/>
</dbReference>
<organism evidence="1">
    <name type="scientific">marine sediment metagenome</name>
    <dbReference type="NCBI Taxonomy" id="412755"/>
    <lineage>
        <taxon>unclassified sequences</taxon>
        <taxon>metagenomes</taxon>
        <taxon>ecological metagenomes</taxon>
    </lineage>
</organism>
<comment type="caution">
    <text evidence="1">The sequence shown here is derived from an EMBL/GenBank/DDBJ whole genome shotgun (WGS) entry which is preliminary data.</text>
</comment>
<protein>
    <submittedName>
        <fullName evidence="1">Uncharacterized protein</fullName>
    </submittedName>
</protein>
<proteinExistence type="predicted"/>
<gene>
    <name evidence="1" type="ORF">LCGC14_1238610</name>
</gene>
<reference evidence="1" key="1">
    <citation type="journal article" date="2015" name="Nature">
        <title>Complex archaea that bridge the gap between prokaryotes and eukaryotes.</title>
        <authorList>
            <person name="Spang A."/>
            <person name="Saw J.H."/>
            <person name="Jorgensen S.L."/>
            <person name="Zaremba-Niedzwiedzka K."/>
            <person name="Martijn J."/>
            <person name="Lind A.E."/>
            <person name="van Eijk R."/>
            <person name="Schleper C."/>
            <person name="Guy L."/>
            <person name="Ettema T.J."/>
        </authorList>
    </citation>
    <scope>NUCLEOTIDE SEQUENCE</scope>
</reference>
<accession>A0A0F9LTM7</accession>